<evidence type="ECO:0000313" key="7">
    <source>
        <dbReference type="EMBL" id="MFB9445151.1"/>
    </source>
</evidence>
<comment type="caution">
    <text evidence="7">The sequence shown here is derived from an EMBL/GenBank/DDBJ whole genome shotgun (WGS) entry which is preliminary data.</text>
</comment>
<dbReference type="Gene3D" id="1.20.1250.20">
    <property type="entry name" value="MFS general substrate transporter like domains"/>
    <property type="match status" value="1"/>
</dbReference>
<evidence type="ECO:0000256" key="1">
    <source>
        <dbReference type="ARBA" id="ARBA00004651"/>
    </source>
</evidence>
<feature type="transmembrane region" description="Helical" evidence="6">
    <location>
        <begin position="101"/>
        <end position="129"/>
    </location>
</feature>
<dbReference type="CDD" id="cd06173">
    <property type="entry name" value="MFS_MefA_like"/>
    <property type="match status" value="1"/>
</dbReference>
<keyword evidence="2" id="KW-1003">Cell membrane</keyword>
<feature type="transmembrane region" description="Helical" evidence="6">
    <location>
        <begin position="75"/>
        <end position="95"/>
    </location>
</feature>
<evidence type="ECO:0000256" key="4">
    <source>
        <dbReference type="ARBA" id="ARBA00022989"/>
    </source>
</evidence>
<gene>
    <name evidence="7" type="ORF">ACFFTR_18920</name>
</gene>
<keyword evidence="5 6" id="KW-0472">Membrane</keyword>
<dbReference type="Proteomes" id="UP001589608">
    <property type="component" value="Unassembled WGS sequence"/>
</dbReference>
<keyword evidence="3 6" id="KW-0812">Transmembrane</keyword>
<protein>
    <submittedName>
        <fullName evidence="7">MFS transporter</fullName>
    </submittedName>
</protein>
<feature type="transmembrane region" description="Helical" evidence="6">
    <location>
        <begin position="372"/>
        <end position="390"/>
    </location>
</feature>
<dbReference type="PANTHER" id="PTHR23513:SF6">
    <property type="entry name" value="MAJOR FACILITATOR SUPERFAMILY ASSOCIATED DOMAIN-CONTAINING PROTEIN"/>
    <property type="match status" value="1"/>
</dbReference>
<dbReference type="InterPro" id="IPR036259">
    <property type="entry name" value="MFS_trans_sf"/>
</dbReference>
<dbReference type="SUPFAM" id="SSF103473">
    <property type="entry name" value="MFS general substrate transporter"/>
    <property type="match status" value="1"/>
</dbReference>
<evidence type="ECO:0000313" key="8">
    <source>
        <dbReference type="Proteomes" id="UP001589608"/>
    </source>
</evidence>
<accession>A0ABV5M8G9</accession>
<dbReference type="RefSeq" id="WP_223095004.1">
    <property type="nucleotide sequence ID" value="NZ_CP061913.1"/>
</dbReference>
<reference evidence="7 8" key="1">
    <citation type="submission" date="2024-09" db="EMBL/GenBank/DDBJ databases">
        <authorList>
            <person name="Sun Q."/>
            <person name="Mori K."/>
        </authorList>
    </citation>
    <scope>NUCLEOTIDE SEQUENCE [LARGE SCALE GENOMIC DNA]</scope>
    <source>
        <strain evidence="7 8">JCM 3307</strain>
    </source>
</reference>
<feature type="transmembrane region" description="Helical" evidence="6">
    <location>
        <begin position="308"/>
        <end position="330"/>
    </location>
</feature>
<feature type="transmembrane region" description="Helical" evidence="6">
    <location>
        <begin position="46"/>
        <end position="68"/>
    </location>
</feature>
<feature type="transmembrane region" description="Helical" evidence="6">
    <location>
        <begin position="222"/>
        <end position="244"/>
    </location>
</feature>
<feature type="transmembrane region" description="Helical" evidence="6">
    <location>
        <begin position="342"/>
        <end position="366"/>
    </location>
</feature>
<feature type="transmembrane region" description="Helical" evidence="6">
    <location>
        <begin position="283"/>
        <end position="302"/>
    </location>
</feature>
<name>A0ABV5M8G9_9ACTN</name>
<dbReference type="InterPro" id="IPR011701">
    <property type="entry name" value="MFS"/>
</dbReference>
<keyword evidence="8" id="KW-1185">Reference proteome</keyword>
<evidence type="ECO:0000256" key="2">
    <source>
        <dbReference type="ARBA" id="ARBA00022475"/>
    </source>
</evidence>
<evidence type="ECO:0000256" key="5">
    <source>
        <dbReference type="ARBA" id="ARBA00023136"/>
    </source>
</evidence>
<dbReference type="PANTHER" id="PTHR23513">
    <property type="entry name" value="INTEGRAL MEMBRANE EFFLUX PROTEIN-RELATED"/>
    <property type="match status" value="1"/>
</dbReference>
<evidence type="ECO:0000256" key="3">
    <source>
        <dbReference type="ARBA" id="ARBA00022692"/>
    </source>
</evidence>
<proteinExistence type="predicted"/>
<evidence type="ECO:0000256" key="6">
    <source>
        <dbReference type="SAM" id="Phobius"/>
    </source>
</evidence>
<feature type="transmembrane region" description="Helical" evidence="6">
    <location>
        <begin position="150"/>
        <end position="183"/>
    </location>
</feature>
<comment type="subcellular location">
    <subcellularLocation>
        <location evidence="1">Cell membrane</location>
        <topology evidence="1">Multi-pass membrane protein</topology>
    </subcellularLocation>
</comment>
<feature type="transmembrane region" description="Helical" evidence="6">
    <location>
        <begin position="21"/>
        <end position="40"/>
    </location>
</feature>
<sequence length="400" mass="41693">MSARRLLQERQCRRFFAAQTLSLLGDSALWLACGIWVKTLTGSNSAAALTFLCFTAPALLAPAAGLLVDRLPHRPLLIAADLAGAAILTPLLLVHDRGDVWLIYAVMALYGLLNIVIAPAQSALLTVLLPPSLLPDANALLRTVQQGLRILAPLAGAGLFTLLGGHAVALLDMLTFLAAAVLLRPCAPLARPDATGRATARPDKRISAGFRFLLSTPPLRRLTLAAAIATLAFGTGEATVYAIIDRALHRPPQFAGVTQTLQGLGAIAGGLLTAAAIRRRGELHTITAGLALLAAATLLLSTPWPLPVLTGMLLAGAALTSIVIALITLLQRQAPHHLQGRVYAAFELCATAPQTAGLAAGAALITALDYRLLLLAAATGLLLATALLATRQRTPARRPT</sequence>
<organism evidence="7 8">
    <name type="scientific">Dactylosporangium vinaceum</name>
    <dbReference type="NCBI Taxonomy" id="53362"/>
    <lineage>
        <taxon>Bacteria</taxon>
        <taxon>Bacillati</taxon>
        <taxon>Actinomycetota</taxon>
        <taxon>Actinomycetes</taxon>
        <taxon>Micromonosporales</taxon>
        <taxon>Micromonosporaceae</taxon>
        <taxon>Dactylosporangium</taxon>
    </lineage>
</organism>
<dbReference type="Pfam" id="PF07690">
    <property type="entry name" value="MFS_1"/>
    <property type="match status" value="1"/>
</dbReference>
<dbReference type="EMBL" id="JBHMCA010000035">
    <property type="protein sequence ID" value="MFB9445151.1"/>
    <property type="molecule type" value="Genomic_DNA"/>
</dbReference>
<keyword evidence="4 6" id="KW-1133">Transmembrane helix</keyword>